<evidence type="ECO:0000313" key="3">
    <source>
        <dbReference type="EMBL" id="KAJ7779666.1"/>
    </source>
</evidence>
<dbReference type="Gene3D" id="1.25.40.10">
    <property type="entry name" value="Tetratricopeptide repeat domain"/>
    <property type="match status" value="2"/>
</dbReference>
<dbReference type="SUPFAM" id="SSF52540">
    <property type="entry name" value="P-loop containing nucleoside triphosphate hydrolases"/>
    <property type="match status" value="1"/>
</dbReference>
<gene>
    <name evidence="3" type="ORF">B0H16DRAFT_1683015</name>
</gene>
<evidence type="ECO:0000256" key="1">
    <source>
        <dbReference type="SAM" id="Coils"/>
    </source>
</evidence>
<dbReference type="PANTHER" id="PTHR47691">
    <property type="entry name" value="REGULATOR-RELATED"/>
    <property type="match status" value="1"/>
</dbReference>
<sequence>MCFYSTSARANPGLGLVQRPLNPDTRPLQMRAYIHRFLVSNIHAKRAESVGSKRRRGPGGLESLYEMRNGMLVEQGVVVRGGKGAEVEGAGHARLLRAAFTVGQDRTPDKLAVRSDENRMEGHMAGYIQTKQMPRQPTATQARLNNISKCVAITANTFDVLVDTLKMSGPEAISNTIQSLLKLVQTIKQDKNECAELMEQTHQLLNAIITTYMKSDTGAELPPSTLNQIVKFTETLHKIHTFIEAQQGGSKIMKLFRHGELAALLKDCKAGLQQGLDFFNIKTIDIMTDVGEIQDQSQLRHQEILDMVETWSSLDSASSISNVYSGSYASSNSISMLPAEPKIFHGRDLELADILKLFRQGTPRIAILGAGGIGKTSLARTVVHHEEVTTKYHRNRFFVTCDTASSKSELAALIGAHLGLKPGKDLTRAILQHFSSNPPSLLILDNFETVWESTKSRQEIEEFLSLLTNINSLALMITMRGAERPSKVQWTRPFLQPLSPLAQDAARKMFIDIADDKHALEEVDQVLGLTDNMPLSISLLAHLVDMEGCKQILSRWETEKTSLISDGYDRKSNLELSISISLSSPRIVSMPQSQDLLALLSMLPDGLSDVELKQIKFPIADILGCKATLLRTALAYTDGHKQLKVLVPIREYMGKLFPPTDQMIQPIFKHFHELLESYGATVGTRLGTGPIDRITSNYTNIQNILQSCLQREHPNIVDVAYCACNFNGFSRHIARGATFLLEDIGNTVSSSGDHRLKAYIITELIRSFRYHPISHPELLIAEALNHFQYFNDPDLEARFHSSLGDYYFQFNHNISTALQHSQIALSLAQVNRNLKTQCEALDILGYIEITAGDHAAGRAHARKAQRLAKISGDVNIEARGLYHEALSLMALGDYRECIARTIRGRTALSLCGLSHGQIDYGLMGIQAEVHKLKSEYTEAHNIRNEILQHTANDNYEQGFTLINIAEINILTGVPKPQIQKKIEASQAIVRASENAVFTLFCDITQANLNLRDGDMSTTLFGKCLQLGWGTHSEAVGHCLERLADINRWEGSHSTSWPTVYLAHSLKTKEWLGIYKALQFLGDVFFKEEDEATATSLFTLALKGFTKMDVHRSRAECMIRLGDISTKHGDFLKAQELWEQARLLFEKTSQAKQVQATDERLVGISEDIKEQHKRNLARLTELNAPVGMVEELDEHLSEDELENEDAGLVVV</sequence>
<dbReference type="Proteomes" id="UP001215598">
    <property type="component" value="Unassembled WGS sequence"/>
</dbReference>
<reference evidence="3" key="1">
    <citation type="submission" date="2023-03" db="EMBL/GenBank/DDBJ databases">
        <title>Massive genome expansion in bonnet fungi (Mycena s.s.) driven by repeated elements and novel gene families across ecological guilds.</title>
        <authorList>
            <consortium name="Lawrence Berkeley National Laboratory"/>
            <person name="Harder C.B."/>
            <person name="Miyauchi S."/>
            <person name="Viragh M."/>
            <person name="Kuo A."/>
            <person name="Thoen E."/>
            <person name="Andreopoulos B."/>
            <person name="Lu D."/>
            <person name="Skrede I."/>
            <person name="Drula E."/>
            <person name="Henrissat B."/>
            <person name="Morin E."/>
            <person name="Kohler A."/>
            <person name="Barry K."/>
            <person name="LaButti K."/>
            <person name="Morin E."/>
            <person name="Salamov A."/>
            <person name="Lipzen A."/>
            <person name="Mereny Z."/>
            <person name="Hegedus B."/>
            <person name="Baldrian P."/>
            <person name="Stursova M."/>
            <person name="Weitz H."/>
            <person name="Taylor A."/>
            <person name="Grigoriev I.V."/>
            <person name="Nagy L.G."/>
            <person name="Martin F."/>
            <person name="Kauserud H."/>
        </authorList>
    </citation>
    <scope>NUCLEOTIDE SEQUENCE</scope>
    <source>
        <strain evidence="3">CBHHK182m</strain>
    </source>
</reference>
<dbReference type="InterPro" id="IPR011990">
    <property type="entry name" value="TPR-like_helical_dom_sf"/>
</dbReference>
<dbReference type="InterPro" id="IPR027417">
    <property type="entry name" value="P-loop_NTPase"/>
</dbReference>
<proteinExistence type="predicted"/>
<dbReference type="InterPro" id="IPR036537">
    <property type="entry name" value="Adaptor_Cbl_N_dom_sf"/>
</dbReference>
<feature type="domain" description="Novel STAND NTPase 1" evidence="2">
    <location>
        <begin position="340"/>
        <end position="481"/>
    </location>
</feature>
<accession>A0AAD7KBG5</accession>
<dbReference type="Gene3D" id="3.40.50.300">
    <property type="entry name" value="P-loop containing nucleotide triphosphate hydrolases"/>
    <property type="match status" value="1"/>
</dbReference>
<dbReference type="InterPro" id="IPR059179">
    <property type="entry name" value="MLKL-like_MCAfunc"/>
</dbReference>
<dbReference type="PANTHER" id="PTHR47691:SF3">
    <property type="entry name" value="HTH-TYPE TRANSCRIPTIONAL REGULATOR RV0890C-RELATED"/>
    <property type="match status" value="1"/>
</dbReference>
<dbReference type="EMBL" id="JARKIB010000005">
    <property type="protein sequence ID" value="KAJ7779666.1"/>
    <property type="molecule type" value="Genomic_DNA"/>
</dbReference>
<keyword evidence="1" id="KW-0175">Coiled coil</keyword>
<dbReference type="GO" id="GO:0007166">
    <property type="term" value="P:cell surface receptor signaling pathway"/>
    <property type="evidence" value="ECO:0007669"/>
    <property type="project" value="InterPro"/>
</dbReference>
<evidence type="ECO:0000259" key="2">
    <source>
        <dbReference type="Pfam" id="PF20703"/>
    </source>
</evidence>
<organism evidence="3 4">
    <name type="scientific">Mycena metata</name>
    <dbReference type="NCBI Taxonomy" id="1033252"/>
    <lineage>
        <taxon>Eukaryota</taxon>
        <taxon>Fungi</taxon>
        <taxon>Dikarya</taxon>
        <taxon>Basidiomycota</taxon>
        <taxon>Agaricomycotina</taxon>
        <taxon>Agaricomycetes</taxon>
        <taxon>Agaricomycetidae</taxon>
        <taxon>Agaricales</taxon>
        <taxon>Marasmiineae</taxon>
        <taxon>Mycenaceae</taxon>
        <taxon>Mycena</taxon>
    </lineage>
</organism>
<feature type="coiled-coil region" evidence="1">
    <location>
        <begin position="180"/>
        <end position="207"/>
    </location>
</feature>
<protein>
    <recommendedName>
        <fullName evidence="2">Novel STAND NTPase 1 domain-containing protein</fullName>
    </recommendedName>
</protein>
<dbReference type="Gene3D" id="1.20.930.20">
    <property type="entry name" value="Adaptor protein Cbl, N-terminal domain"/>
    <property type="match status" value="1"/>
</dbReference>
<dbReference type="CDD" id="cd21037">
    <property type="entry name" value="MLKL_NTD"/>
    <property type="match status" value="1"/>
</dbReference>
<dbReference type="AlphaFoldDB" id="A0AAD7KBG5"/>
<dbReference type="InterPro" id="IPR049052">
    <property type="entry name" value="nSTAND1"/>
</dbReference>
<dbReference type="Pfam" id="PF20703">
    <property type="entry name" value="nSTAND1"/>
    <property type="match status" value="1"/>
</dbReference>
<dbReference type="SUPFAM" id="SSF48452">
    <property type="entry name" value="TPR-like"/>
    <property type="match status" value="2"/>
</dbReference>
<comment type="caution">
    <text evidence="3">The sequence shown here is derived from an EMBL/GenBank/DDBJ whole genome shotgun (WGS) entry which is preliminary data.</text>
</comment>
<keyword evidence="4" id="KW-1185">Reference proteome</keyword>
<evidence type="ECO:0000313" key="4">
    <source>
        <dbReference type="Proteomes" id="UP001215598"/>
    </source>
</evidence>
<name>A0AAD7KBG5_9AGAR</name>